<dbReference type="Gene3D" id="3.10.20.310">
    <property type="entry name" value="membrane protein fhac"/>
    <property type="match status" value="1"/>
</dbReference>
<dbReference type="InterPro" id="IPR005565">
    <property type="entry name" value="Hemolysn_activator_HlyB_C"/>
</dbReference>
<dbReference type="PANTHER" id="PTHR34597">
    <property type="entry name" value="SLR1661 PROTEIN"/>
    <property type="match status" value="1"/>
</dbReference>
<feature type="chain" id="PRO_5047450275" description="Hemolysin activation/secretion protein" evidence="4">
    <location>
        <begin position="37"/>
        <end position="651"/>
    </location>
</feature>
<dbReference type="Proteomes" id="UP001203338">
    <property type="component" value="Unassembled WGS sequence"/>
</dbReference>
<evidence type="ECO:0008006" key="9">
    <source>
        <dbReference type="Google" id="ProtNLM"/>
    </source>
</evidence>
<dbReference type="PANTHER" id="PTHR34597:SF1">
    <property type="entry name" value="HEME_HEMOPEXIN TRANSPORTER PROTEIN HUXB"/>
    <property type="match status" value="1"/>
</dbReference>
<comment type="caution">
    <text evidence="7">The sequence shown here is derived from an EMBL/GenBank/DDBJ whole genome shotgun (WGS) entry which is preliminary data.</text>
</comment>
<dbReference type="Pfam" id="PF08479">
    <property type="entry name" value="POTRA_2"/>
    <property type="match status" value="1"/>
</dbReference>
<name>A0ABT0PDD6_9GAMM</name>
<evidence type="ECO:0000256" key="1">
    <source>
        <dbReference type="ARBA" id="ARBA00022452"/>
    </source>
</evidence>
<keyword evidence="4" id="KW-0732">Signal</keyword>
<accession>A0ABT0PDD6</accession>
<organism evidence="7 8">
    <name type="scientific">Parendozoicomonas callyspongiae</name>
    <dbReference type="NCBI Taxonomy" id="2942213"/>
    <lineage>
        <taxon>Bacteria</taxon>
        <taxon>Pseudomonadati</taxon>
        <taxon>Pseudomonadota</taxon>
        <taxon>Gammaproteobacteria</taxon>
        <taxon>Oceanospirillales</taxon>
        <taxon>Endozoicomonadaceae</taxon>
        <taxon>Parendozoicomonas</taxon>
    </lineage>
</organism>
<evidence type="ECO:0000256" key="2">
    <source>
        <dbReference type="ARBA" id="ARBA00022692"/>
    </source>
</evidence>
<evidence type="ECO:0000256" key="3">
    <source>
        <dbReference type="ARBA" id="ARBA00023237"/>
    </source>
</evidence>
<keyword evidence="1" id="KW-0472">Membrane</keyword>
<dbReference type="InterPro" id="IPR013686">
    <property type="entry name" value="Polypept-transport_assoc_ShlB"/>
</dbReference>
<evidence type="ECO:0000313" key="7">
    <source>
        <dbReference type="EMBL" id="MCL6269350.1"/>
    </source>
</evidence>
<dbReference type="Pfam" id="PF03865">
    <property type="entry name" value="ShlB"/>
    <property type="match status" value="1"/>
</dbReference>
<feature type="domain" description="Polypeptide-transport-associated ShlB-type" evidence="6">
    <location>
        <begin position="169"/>
        <end position="215"/>
    </location>
</feature>
<protein>
    <recommendedName>
        <fullName evidence="9">Hemolysin activation/secretion protein</fullName>
    </recommendedName>
</protein>
<feature type="signal peptide" evidence="4">
    <location>
        <begin position="1"/>
        <end position="36"/>
    </location>
</feature>
<keyword evidence="8" id="KW-1185">Reference proteome</keyword>
<proteinExistence type="predicted"/>
<evidence type="ECO:0000259" key="6">
    <source>
        <dbReference type="Pfam" id="PF08479"/>
    </source>
</evidence>
<dbReference type="InterPro" id="IPR051544">
    <property type="entry name" value="TPS_OM_transporter"/>
</dbReference>
<dbReference type="Gene3D" id="2.40.160.50">
    <property type="entry name" value="membrane protein fhac: a member of the omp85/tpsb transporter family"/>
    <property type="match status" value="1"/>
</dbReference>
<evidence type="ECO:0000313" key="8">
    <source>
        <dbReference type="Proteomes" id="UP001203338"/>
    </source>
</evidence>
<gene>
    <name evidence="7" type="ORF">M3P05_05245</name>
</gene>
<reference evidence="7 8" key="1">
    <citation type="submission" date="2022-05" db="EMBL/GenBank/DDBJ databases">
        <authorList>
            <person name="Park J.-S."/>
        </authorList>
    </citation>
    <scope>NUCLEOTIDE SEQUENCE [LARGE SCALE GENOMIC DNA]</scope>
    <source>
        <strain evidence="7 8">2012CJ34-2</strain>
    </source>
</reference>
<keyword evidence="1" id="KW-1134">Transmembrane beta strand</keyword>
<dbReference type="EMBL" id="JAMFLX010000005">
    <property type="protein sequence ID" value="MCL6269350.1"/>
    <property type="molecule type" value="Genomic_DNA"/>
</dbReference>
<dbReference type="RefSeq" id="WP_249698342.1">
    <property type="nucleotide sequence ID" value="NZ_JAMFLX010000005.1"/>
</dbReference>
<keyword evidence="3" id="KW-0998">Cell outer membrane</keyword>
<evidence type="ECO:0000256" key="4">
    <source>
        <dbReference type="SAM" id="SignalP"/>
    </source>
</evidence>
<evidence type="ECO:0000259" key="5">
    <source>
        <dbReference type="Pfam" id="PF03865"/>
    </source>
</evidence>
<keyword evidence="2" id="KW-0812">Transmembrane</keyword>
<feature type="domain" description="Haemolysin activator HlyB C-terminal" evidence="5">
    <location>
        <begin position="276"/>
        <end position="541"/>
    </location>
</feature>
<sequence>MNRPNQSALQQIFCLKPLAASILLAQFLSLPSLTMAAEDYVPNLDTPDIKKEFEQRKSDIPDQPINQTFDEDLSVSDPHIQIRSFSFRNLPEYPELGITRQAVEGLTEKLRQKLMRESDKLDSGFTPDELEEIGTFLQEKATTTSADSLTMLDLRGLINIVKNQNALRGMTYSDIETVVQEITQLYRSKGLLLAKAYIPPQEVVNGNVELDIIAGTLGKVTVQNNIKYSTERLQEPFKEQLGAAVDNHKVEESIYLLNDLPGLSVFGYFEKGEVTGESNLNLQVRDEKFWKLTVRADNHGSEFTGKKRLYTQGSWLNPTGIGDQLTLGTLYGFDPNNTDLYQLSYSLPIYGPDTRLEFFYEDNDYSVTSKKDQSVNILGITGASRTFSATLMHQFMRSRANNLSAGLRLSDQKVTRKSEINSLLTEGDHARSAELIFEGDKLGTNVRMLNMGRFGLQYGKFENKVPKDRGSDYYKASLDSNSLFFVPIPFTEDSESRLILKSKLRYGNTALPTFEQMSLGGPNSVRAFNINDFSVDSGAYLGVEMFFDVPQKFDVDVAKGQRVSDIFQYALIVDGAYGNENSYRQNVGDRKVPDPWAHLAGAGFLFRLNWLDQFYSTLTIAKPISAKSSSGVVGDNAKSWRTYVDLSMHLD</sequence>